<feature type="domain" description="Rcc01698-like C-terminal" evidence="2">
    <location>
        <begin position="500"/>
        <end position="595"/>
    </location>
</feature>
<gene>
    <name evidence="3" type="ORF">GCM10007972_17630</name>
</gene>
<comment type="caution">
    <text evidence="3">The sequence shown here is derived from an EMBL/GenBank/DDBJ whole genome shotgun (WGS) entry which is preliminary data.</text>
</comment>
<dbReference type="Pfam" id="PF13550">
    <property type="entry name" value="Phage-tail_3"/>
    <property type="match status" value="1"/>
</dbReference>
<organism evidence="3 4">
    <name type="scientific">Iodidimonas muriae</name>
    <dbReference type="NCBI Taxonomy" id="261467"/>
    <lineage>
        <taxon>Bacteria</taxon>
        <taxon>Pseudomonadati</taxon>
        <taxon>Pseudomonadota</taxon>
        <taxon>Alphaproteobacteria</taxon>
        <taxon>Iodidimonadales</taxon>
        <taxon>Iodidimonadaceae</taxon>
        <taxon>Iodidimonas</taxon>
    </lineage>
</organism>
<dbReference type="Proteomes" id="UP000602381">
    <property type="component" value="Unassembled WGS sequence"/>
</dbReference>
<dbReference type="Pfam" id="PF23666">
    <property type="entry name" value="Rcc01698_C"/>
    <property type="match status" value="1"/>
</dbReference>
<dbReference type="InterPro" id="IPR056490">
    <property type="entry name" value="Rcc01698_C"/>
</dbReference>
<reference evidence="4" key="1">
    <citation type="journal article" date="2019" name="Int. J. Syst. Evol. Microbiol.">
        <title>The Global Catalogue of Microorganisms (GCM) 10K type strain sequencing project: providing services to taxonomists for standard genome sequencing and annotation.</title>
        <authorList>
            <consortium name="The Broad Institute Genomics Platform"/>
            <consortium name="The Broad Institute Genome Sequencing Center for Infectious Disease"/>
            <person name="Wu L."/>
            <person name="Ma J."/>
        </authorList>
    </citation>
    <scope>NUCLEOTIDE SEQUENCE [LARGE SCALE GENOMIC DNA]</scope>
    <source>
        <strain evidence="4">JCM 17843</strain>
    </source>
</reference>
<dbReference type="EMBL" id="BMOV01000005">
    <property type="protein sequence ID" value="GGO12538.1"/>
    <property type="molecule type" value="Genomic_DNA"/>
</dbReference>
<sequence length="748" mass="80517">MTTLVLQAASVAGFVVAGPAGGLVGAAIGSVIDRSVFLGGGSVREGPRLSDLSVQSSALGETIPLVFGTARVSGNVLWSSGLIEKRSEEKQSGGKGRKSTSTVTFSYSVSLAVGLGARPIQGVRRIWADGKLLRDEAGRWLSPATLRVYQGTETQNPDVLIEAHEGIANAPAFRGMAYAVLEGLELAEFANRVPNLSFEVIADDAVSAGDLLVEIATRSGVETAQATGLDQSIEGLALARDVPSRSAIEGVMGLFPASVSEGGGVLSFRSLDAGDERTVFETDMGTGGRTDEDRWAVHITREQGADLLQELSVRYGDPQRDYQPALQRARRQQGYVGNRGIIDSPLFLSGDRAKRQAEQMLALSWMKQETHQLRLPVDFASLEAGDRLSYQLDKTTIRLLIEEMDIAPDGVLVSGYPISTLPNLDFNSSATGNFTTPVVELVGSTEFQALDLPGLGTSREPSQVLAALAGGSPGWRGGSAYLSRDGGETYDILVSSRVAAIMGEVLTFLPQGPSAYWDEQNEIRVRLMRPDMQLESRTSLAVLNGANRIVAGNEIIQFRDAFLDADGSYRLRGLLRGRNGTEWAMNDHQPGERFVLLDGGGLVEMTVPESLLGQSMLIKAVSVNNRLDDVNPETLSYQGRSLMPLAPVHVKASREGQDLVVRWVRRTRQSGDWVDGRDVPLGEERELYELDILDAGQVVRTISASRPELVYPEADQVADFGAPRAEIEGALYQVSALVGRGFSWTGLL</sequence>
<feature type="domain" description="Tip attachment protein J" evidence="1">
    <location>
        <begin position="245"/>
        <end position="403"/>
    </location>
</feature>
<name>A0ABQ2LE33_9PROT</name>
<evidence type="ECO:0008006" key="5">
    <source>
        <dbReference type="Google" id="ProtNLM"/>
    </source>
</evidence>
<dbReference type="RefSeq" id="WP_188873795.1">
    <property type="nucleotide sequence ID" value="NZ_BMOV01000005.1"/>
</dbReference>
<protein>
    <recommendedName>
        <fullName evidence="5">Tip attachment protein J domain-containing protein</fullName>
    </recommendedName>
</protein>
<evidence type="ECO:0000259" key="1">
    <source>
        <dbReference type="Pfam" id="PF13550"/>
    </source>
</evidence>
<evidence type="ECO:0000259" key="2">
    <source>
        <dbReference type="Pfam" id="PF23666"/>
    </source>
</evidence>
<evidence type="ECO:0000313" key="3">
    <source>
        <dbReference type="EMBL" id="GGO12538.1"/>
    </source>
</evidence>
<dbReference type="InterPro" id="IPR032876">
    <property type="entry name" value="J_dom"/>
</dbReference>
<evidence type="ECO:0000313" key="4">
    <source>
        <dbReference type="Proteomes" id="UP000602381"/>
    </source>
</evidence>
<proteinExistence type="predicted"/>
<keyword evidence="4" id="KW-1185">Reference proteome</keyword>
<accession>A0ABQ2LE33</accession>